<dbReference type="Proteomes" id="UP000076088">
    <property type="component" value="Plasmid unnamed1"/>
</dbReference>
<keyword evidence="2" id="KW-1185">Reference proteome</keyword>
<dbReference type="AlphaFoldDB" id="A0AAC9FHP9"/>
<reference evidence="1 2" key="2">
    <citation type="journal article" date="2016" name="Genome Announc.">
        <title>Complete Genome Sequence of Sphingopyxis macrogoltabida Strain 203N (NBRC 111659), a Polyethylene Glycol Degrader.</title>
        <authorList>
            <person name="Ohtsubo Y."/>
            <person name="Nonoyama S."/>
            <person name="Nagata Y."/>
            <person name="Numata M."/>
            <person name="Tsuchikane K."/>
            <person name="Hosoyama A."/>
            <person name="Yamazoe A."/>
            <person name="Tsuda M."/>
            <person name="Fujita N."/>
            <person name="Kawai F."/>
        </authorList>
    </citation>
    <scope>NUCLEOTIDE SEQUENCE [LARGE SCALE GENOMIC DNA]</scope>
    <source>
        <strain evidence="1 2">203N</strain>
    </source>
</reference>
<gene>
    <name evidence="1" type="ORF">ATM17_31670</name>
</gene>
<keyword evidence="1" id="KW-0614">Plasmid</keyword>
<evidence type="ECO:0000313" key="2">
    <source>
        <dbReference type="Proteomes" id="UP000076088"/>
    </source>
</evidence>
<geneLocation type="plasmid" evidence="1 2">
    <name>unnamed1</name>
</geneLocation>
<dbReference type="EMBL" id="CP013345">
    <property type="protein sequence ID" value="AMU92818.1"/>
    <property type="molecule type" value="Genomic_DNA"/>
</dbReference>
<protein>
    <submittedName>
        <fullName evidence="1">Uncharacterized protein</fullName>
    </submittedName>
</protein>
<reference evidence="2" key="1">
    <citation type="submission" date="2015-11" db="EMBL/GenBank/DDBJ databases">
        <title>Complete genome sequence of a polyethylene-glycol degrader Sphingopyxis macrogoltabida 203N (NBRC 111659).</title>
        <authorList>
            <person name="Yoshiyuki O."/>
            <person name="Shouta N."/>
            <person name="Nagata Y."/>
            <person name="Numata M."/>
            <person name="Tsuchikane K."/>
            <person name="Hosoyama A."/>
            <person name="Yamazoe A."/>
            <person name="Tsuda M."/>
            <person name="Fujita N."/>
            <person name="Kawai F."/>
        </authorList>
    </citation>
    <scope>NUCLEOTIDE SEQUENCE [LARGE SCALE GENOMIC DNA]</scope>
    <source>
        <strain evidence="2">203N</strain>
        <plasmid evidence="2">unnamed1</plasmid>
    </source>
</reference>
<accession>A0AAC9FHP9</accession>
<sequence length="73" mass="7986">MPDTIAFTIRLSIGSFDGEPAKSSETDCADMARSIHHVVEHYRAVEGLTEADSSIYVETVLDVSRAPDLARHP</sequence>
<dbReference type="KEGG" id="smaz:LH19_27695"/>
<proteinExistence type="predicted"/>
<dbReference type="RefSeq" id="WP_054735273.1">
    <property type="nucleotide sequence ID" value="NZ_CP009430.1"/>
</dbReference>
<evidence type="ECO:0000313" key="1">
    <source>
        <dbReference type="EMBL" id="AMU92818.1"/>
    </source>
</evidence>
<organism evidence="1 2">
    <name type="scientific">Sphingopyxis macrogoltabida</name>
    <name type="common">Sphingomonas macrogoltabidus</name>
    <dbReference type="NCBI Taxonomy" id="33050"/>
    <lineage>
        <taxon>Bacteria</taxon>
        <taxon>Pseudomonadati</taxon>
        <taxon>Pseudomonadota</taxon>
        <taxon>Alphaproteobacteria</taxon>
        <taxon>Sphingomonadales</taxon>
        <taxon>Sphingomonadaceae</taxon>
        <taxon>Sphingopyxis</taxon>
    </lineage>
</organism>
<name>A0AAC9FHP9_SPHMC</name>